<keyword evidence="7" id="KW-0732">Signal</keyword>
<keyword evidence="4" id="KW-0378">Hydrolase</keyword>
<evidence type="ECO:0000256" key="5">
    <source>
        <dbReference type="ARBA" id="ARBA00022963"/>
    </source>
</evidence>
<dbReference type="Pfam" id="PF13091">
    <property type="entry name" value="PLDc_2"/>
    <property type="match status" value="2"/>
</dbReference>
<feature type="signal peptide" evidence="7">
    <location>
        <begin position="1"/>
        <end position="23"/>
    </location>
</feature>
<evidence type="ECO:0000256" key="7">
    <source>
        <dbReference type="SAM" id="SignalP"/>
    </source>
</evidence>
<evidence type="ECO:0000259" key="8">
    <source>
        <dbReference type="Pfam" id="PF13091"/>
    </source>
</evidence>
<dbReference type="GO" id="GO:0004630">
    <property type="term" value="F:phospholipase D activity"/>
    <property type="evidence" value="ECO:0007669"/>
    <property type="project" value="UniProtKB-EC"/>
</dbReference>
<gene>
    <name evidence="9" type="ORF">Vau01_014870</name>
</gene>
<dbReference type="EC" id="3.1.4.4" evidence="3"/>
<dbReference type="Gene3D" id="3.30.870.10">
    <property type="entry name" value="Endonuclease Chain A"/>
    <property type="match status" value="2"/>
</dbReference>
<dbReference type="AlphaFoldDB" id="A0A8J3YYB6"/>
<dbReference type="EMBL" id="BOPG01000009">
    <property type="protein sequence ID" value="GIJ53971.1"/>
    <property type="molecule type" value="Genomic_DNA"/>
</dbReference>
<name>A0A8J3YYB6_9ACTN</name>
<dbReference type="PANTHER" id="PTHR43856:SF1">
    <property type="entry name" value="MITOCHONDRIAL CARDIOLIPIN HYDROLASE"/>
    <property type="match status" value="1"/>
</dbReference>
<keyword evidence="6" id="KW-0443">Lipid metabolism</keyword>
<evidence type="ECO:0000256" key="1">
    <source>
        <dbReference type="ARBA" id="ARBA00000798"/>
    </source>
</evidence>
<organism evidence="9 10">
    <name type="scientific">Virgisporangium aurantiacum</name>
    <dbReference type="NCBI Taxonomy" id="175570"/>
    <lineage>
        <taxon>Bacteria</taxon>
        <taxon>Bacillati</taxon>
        <taxon>Actinomycetota</taxon>
        <taxon>Actinomycetes</taxon>
        <taxon>Micromonosporales</taxon>
        <taxon>Micromonosporaceae</taxon>
        <taxon>Virgisporangium</taxon>
    </lineage>
</organism>
<evidence type="ECO:0000256" key="2">
    <source>
        <dbReference type="ARBA" id="ARBA00008664"/>
    </source>
</evidence>
<proteinExistence type="inferred from homology"/>
<evidence type="ECO:0000313" key="9">
    <source>
        <dbReference type="EMBL" id="GIJ53971.1"/>
    </source>
</evidence>
<feature type="domain" description="Phospholipase D-like" evidence="8">
    <location>
        <begin position="50"/>
        <end position="171"/>
    </location>
</feature>
<dbReference type="SUPFAM" id="SSF56024">
    <property type="entry name" value="Phospholipase D/nuclease"/>
    <property type="match status" value="2"/>
</dbReference>
<accession>A0A8J3YYB6</accession>
<dbReference type="GO" id="GO:0016042">
    <property type="term" value="P:lipid catabolic process"/>
    <property type="evidence" value="ECO:0007669"/>
    <property type="project" value="UniProtKB-KW"/>
</dbReference>
<evidence type="ECO:0000256" key="4">
    <source>
        <dbReference type="ARBA" id="ARBA00022801"/>
    </source>
</evidence>
<dbReference type="InterPro" id="IPR025202">
    <property type="entry name" value="PLD-like_dom"/>
</dbReference>
<dbReference type="PANTHER" id="PTHR43856">
    <property type="entry name" value="CARDIOLIPIN HYDROLASE"/>
    <property type="match status" value="1"/>
</dbReference>
<dbReference type="RefSeq" id="WP_203988484.1">
    <property type="nucleotide sequence ID" value="NZ_BOPG01000009.1"/>
</dbReference>
<reference evidence="9" key="1">
    <citation type="submission" date="2021-01" db="EMBL/GenBank/DDBJ databases">
        <title>Whole genome shotgun sequence of Virgisporangium aurantiacum NBRC 16421.</title>
        <authorList>
            <person name="Komaki H."/>
            <person name="Tamura T."/>
        </authorList>
    </citation>
    <scope>NUCLEOTIDE SEQUENCE</scope>
    <source>
        <strain evidence="9">NBRC 16421</strain>
    </source>
</reference>
<keyword evidence="5" id="KW-0442">Lipid degradation</keyword>
<evidence type="ECO:0000313" key="10">
    <source>
        <dbReference type="Proteomes" id="UP000612585"/>
    </source>
</evidence>
<sequence length="411" mass="44411">MRLLVLVAVLTASLIFPTNAASAADAPHTQLIYNDPTGDDAAKNRIYTRLIELIDGAEPGSTIRMATYYVVMTSVPDALIAAKGRGVNVQVITDEKSRTESATTWSLLAAGLGTDTTKGSFLMSCPANRGCIADQAEWSIMHNKFYLFTRTLGVNNVLVQTSANLGGTAWRDGGKGWNDALEVTGNDALFTSYTGYFADLKAKTVNNNYYDTRVPLQAGAAKVFYYPRAGSSVSGDPGENTVITMLNNTDCFGNTTVGTSDNHRTIIRVNTMAINLAYLAEKLVEKDAQGCYVLVNVRVDPADANQMAALRILLRATSSVYNGVVVRYYCMADPVWIHSKNWSIEGKYYGKADRRIAWTGSLNWTGGSLRGSDEIMLQMETNPVFDALKAQFNATAAAITHKPANGAAVAC</sequence>
<protein>
    <recommendedName>
        <fullName evidence="3">phospholipase D</fullName>
        <ecNumber evidence="3">3.1.4.4</ecNumber>
    </recommendedName>
</protein>
<keyword evidence="10" id="KW-1185">Reference proteome</keyword>
<feature type="domain" description="Phospholipase D-like" evidence="8">
    <location>
        <begin position="267"/>
        <end position="394"/>
    </location>
</feature>
<comment type="catalytic activity">
    <reaction evidence="1">
        <text>a 1,2-diacyl-sn-glycero-3-phosphocholine + H2O = a 1,2-diacyl-sn-glycero-3-phosphate + choline + H(+)</text>
        <dbReference type="Rhea" id="RHEA:14445"/>
        <dbReference type="ChEBI" id="CHEBI:15354"/>
        <dbReference type="ChEBI" id="CHEBI:15377"/>
        <dbReference type="ChEBI" id="CHEBI:15378"/>
        <dbReference type="ChEBI" id="CHEBI:57643"/>
        <dbReference type="ChEBI" id="CHEBI:58608"/>
        <dbReference type="EC" id="3.1.4.4"/>
    </reaction>
</comment>
<feature type="chain" id="PRO_5035210415" description="phospholipase D" evidence="7">
    <location>
        <begin position="24"/>
        <end position="411"/>
    </location>
</feature>
<comment type="caution">
    <text evidence="9">The sequence shown here is derived from an EMBL/GenBank/DDBJ whole genome shotgun (WGS) entry which is preliminary data.</text>
</comment>
<dbReference type="Proteomes" id="UP000612585">
    <property type="component" value="Unassembled WGS sequence"/>
</dbReference>
<evidence type="ECO:0000256" key="6">
    <source>
        <dbReference type="ARBA" id="ARBA00023098"/>
    </source>
</evidence>
<dbReference type="InterPro" id="IPR051406">
    <property type="entry name" value="PLD_domain"/>
</dbReference>
<dbReference type="GO" id="GO:0016891">
    <property type="term" value="F:RNA endonuclease activity producing 5'-phosphomonoesters, hydrolytic mechanism"/>
    <property type="evidence" value="ECO:0007669"/>
    <property type="project" value="TreeGrafter"/>
</dbReference>
<evidence type="ECO:0000256" key="3">
    <source>
        <dbReference type="ARBA" id="ARBA00012027"/>
    </source>
</evidence>
<comment type="similarity">
    <text evidence="2">Belongs to the phospholipase D family.</text>
</comment>